<sequence>MFGDDGWFPAKPTDSAGKQSPAHLRGGDSAKSLPFNQARRGFYEAEHTDLQDGTYVLQRRPRAKNLFFYCRVCFVFFFLLSLIFQLDREGHRLSPATGGVISWKSFNRLTSQPASQHGLWLRGPGLLQWIFIKVKPERGVLWLGGQTVHDPGDPGDPARGICKVPAGGEGGEPTEVTVHQEDSSPSPRCPSPVSQHALVPARAELAEVSTGGVAEAGG</sequence>
<evidence type="ECO:0000313" key="3">
    <source>
        <dbReference type="EMBL" id="CAB1439074.1"/>
    </source>
</evidence>
<reference evidence="3" key="1">
    <citation type="submission" date="2020-03" db="EMBL/GenBank/DDBJ databases">
        <authorList>
            <person name="Weist P."/>
        </authorList>
    </citation>
    <scope>NUCLEOTIDE SEQUENCE</scope>
</reference>
<gene>
    <name evidence="3" type="ORF">PLEPLA_LOCUS26917</name>
</gene>
<feature type="transmembrane region" description="Helical" evidence="2">
    <location>
        <begin position="66"/>
        <end position="86"/>
    </location>
</feature>
<evidence type="ECO:0000313" key="4">
    <source>
        <dbReference type="Proteomes" id="UP001153269"/>
    </source>
</evidence>
<keyword evidence="2" id="KW-0472">Membrane</keyword>
<keyword evidence="2" id="KW-0812">Transmembrane</keyword>
<name>A0A9N7UYX4_PLEPL</name>
<comment type="caution">
    <text evidence="3">The sequence shown here is derived from an EMBL/GenBank/DDBJ whole genome shotgun (WGS) entry which is preliminary data.</text>
</comment>
<dbReference type="AlphaFoldDB" id="A0A9N7UYX4"/>
<feature type="region of interest" description="Disordered" evidence="1">
    <location>
        <begin position="166"/>
        <end position="196"/>
    </location>
</feature>
<protein>
    <submittedName>
        <fullName evidence="3">Uncharacterized protein</fullName>
    </submittedName>
</protein>
<accession>A0A9N7UYX4</accession>
<feature type="compositionally biased region" description="Low complexity" evidence="1">
    <location>
        <begin position="173"/>
        <end position="194"/>
    </location>
</feature>
<keyword evidence="4" id="KW-1185">Reference proteome</keyword>
<feature type="region of interest" description="Disordered" evidence="1">
    <location>
        <begin position="11"/>
        <end position="33"/>
    </location>
</feature>
<evidence type="ECO:0000256" key="2">
    <source>
        <dbReference type="SAM" id="Phobius"/>
    </source>
</evidence>
<dbReference type="Proteomes" id="UP001153269">
    <property type="component" value="Unassembled WGS sequence"/>
</dbReference>
<dbReference type="EMBL" id="CADEAL010002225">
    <property type="protein sequence ID" value="CAB1439074.1"/>
    <property type="molecule type" value="Genomic_DNA"/>
</dbReference>
<organism evidence="3 4">
    <name type="scientific">Pleuronectes platessa</name>
    <name type="common">European plaice</name>
    <dbReference type="NCBI Taxonomy" id="8262"/>
    <lineage>
        <taxon>Eukaryota</taxon>
        <taxon>Metazoa</taxon>
        <taxon>Chordata</taxon>
        <taxon>Craniata</taxon>
        <taxon>Vertebrata</taxon>
        <taxon>Euteleostomi</taxon>
        <taxon>Actinopterygii</taxon>
        <taxon>Neopterygii</taxon>
        <taxon>Teleostei</taxon>
        <taxon>Neoteleostei</taxon>
        <taxon>Acanthomorphata</taxon>
        <taxon>Carangaria</taxon>
        <taxon>Pleuronectiformes</taxon>
        <taxon>Pleuronectoidei</taxon>
        <taxon>Pleuronectidae</taxon>
        <taxon>Pleuronectes</taxon>
    </lineage>
</organism>
<keyword evidence="2" id="KW-1133">Transmembrane helix</keyword>
<evidence type="ECO:0000256" key="1">
    <source>
        <dbReference type="SAM" id="MobiDB-lite"/>
    </source>
</evidence>
<proteinExistence type="predicted"/>